<dbReference type="AlphaFoldDB" id="A0A1I0Q0F5"/>
<evidence type="ECO:0000256" key="1">
    <source>
        <dbReference type="ARBA" id="ARBA00006594"/>
    </source>
</evidence>
<evidence type="ECO:0000313" key="8">
    <source>
        <dbReference type="Proteomes" id="UP000199701"/>
    </source>
</evidence>
<keyword evidence="5" id="KW-0680">Restriction system</keyword>
<dbReference type="Pfam" id="PF01555">
    <property type="entry name" value="N6_N4_Mtase"/>
    <property type="match status" value="1"/>
</dbReference>
<dbReference type="InterPro" id="IPR029063">
    <property type="entry name" value="SAM-dependent_MTases_sf"/>
</dbReference>
<dbReference type="EMBL" id="FOJI01000006">
    <property type="protein sequence ID" value="SEW20429.1"/>
    <property type="molecule type" value="Genomic_DNA"/>
</dbReference>
<evidence type="ECO:0000256" key="4">
    <source>
        <dbReference type="ARBA" id="ARBA00022691"/>
    </source>
</evidence>
<dbReference type="GO" id="GO:0032259">
    <property type="term" value="P:methylation"/>
    <property type="evidence" value="ECO:0007669"/>
    <property type="project" value="UniProtKB-KW"/>
</dbReference>
<dbReference type="InterPro" id="IPR002295">
    <property type="entry name" value="N4/N6-MTase_EcoPI_Mod-like"/>
</dbReference>
<organism evidence="7 8">
    <name type="scientific">[Clostridium] fimetarium</name>
    <dbReference type="NCBI Taxonomy" id="99656"/>
    <lineage>
        <taxon>Bacteria</taxon>
        <taxon>Bacillati</taxon>
        <taxon>Bacillota</taxon>
        <taxon>Clostridia</taxon>
        <taxon>Lachnospirales</taxon>
        <taxon>Lachnospiraceae</taxon>
    </lineage>
</organism>
<name>A0A1I0Q0F5_9FIRM</name>
<sequence length="614" mass="70079">MDKLKMGTKNLADVNYKKLAALFPNAVTETITGYDENGKTIIERAIDADVLRQEISSTVVEGRDERYQFTWPDKKKTYADINAPIDSTLRPSRGKSVNFDKTENVYIEGDNFEALKLLQETYLEKIKMIYIDPPYNTGSDFIYNDDFAEDSNEYMQDSEQIDNEGNRMVQNTETNGRFHSDWLNMMFPRLKLARNLLAEDGAIFISIDDNEVTNLTKIMDEVFGARNRIAIICHKSRASISNDKIISPNHNMILFYAKEILNLEEKRKMIGLDPILEGFGLDDGDGRGEYRLVPVDGPGGEKKGNPFYEFLGIEGYWRFSKDTMQDKYNEGLVVKRGNSLYQKYFKSKAASTRRTATTWWDDAGLMSTATSKLKSLMGGATFDTPKPIELIDKMLRMITFEDENAIILDFFGGSSTTAHAVLQYNAETNGKRKFILVQVPEKISEKLEAYKNGYRDICEIGEERIRKAAVEIMKINKDVDTGFRVFTIEESNMKETFYSPKEVQQSLFMTYTDNIKEDRTPEDLLFQVMLELGVLLSSNIEENEIAGKRVFNVAEGFLIACFDTNISDEVIKKVAELKPLYAVFRDSSMANDSVATNFEQIFMTYSPDTVRKVL</sequence>
<evidence type="ECO:0000259" key="6">
    <source>
        <dbReference type="Pfam" id="PF01555"/>
    </source>
</evidence>
<accession>A0A1I0Q0F5</accession>
<dbReference type="STRING" id="99656.SAMN05421659_106196"/>
<dbReference type="Proteomes" id="UP000199701">
    <property type="component" value="Unassembled WGS sequence"/>
</dbReference>
<keyword evidence="4" id="KW-0949">S-adenosyl-L-methionine</keyword>
<reference evidence="7 8" key="1">
    <citation type="submission" date="2016-10" db="EMBL/GenBank/DDBJ databases">
        <authorList>
            <person name="de Groot N.N."/>
        </authorList>
    </citation>
    <scope>NUCLEOTIDE SEQUENCE [LARGE SCALE GENOMIC DNA]</scope>
    <source>
        <strain evidence="7 8">DSM 9179</strain>
    </source>
</reference>
<dbReference type="InterPro" id="IPR002052">
    <property type="entry name" value="DNA_methylase_N6_adenine_CS"/>
</dbReference>
<gene>
    <name evidence="7" type="ORF">SAMN05421659_106196</name>
</gene>
<dbReference type="Gene3D" id="3.40.50.150">
    <property type="entry name" value="Vaccinia Virus protein VP39"/>
    <property type="match status" value="1"/>
</dbReference>
<dbReference type="PROSITE" id="PS00092">
    <property type="entry name" value="N6_MTASE"/>
    <property type="match status" value="1"/>
</dbReference>
<keyword evidence="3 7" id="KW-0808">Transferase</keyword>
<comment type="similarity">
    <text evidence="1">Belongs to the N(4)/N(6)-methyltransferase family.</text>
</comment>
<keyword evidence="2 7" id="KW-0489">Methyltransferase</keyword>
<proteinExistence type="inferred from homology"/>
<dbReference type="PIRSF" id="PIRSF015855">
    <property type="entry name" value="TypeIII_Mtase_mKpnI"/>
    <property type="match status" value="1"/>
</dbReference>
<dbReference type="PRINTS" id="PR00506">
    <property type="entry name" value="D21N6MTFRASE"/>
</dbReference>
<keyword evidence="8" id="KW-1185">Reference proteome</keyword>
<dbReference type="SUPFAM" id="SSF53335">
    <property type="entry name" value="S-adenosyl-L-methionine-dependent methyltransferases"/>
    <property type="match status" value="1"/>
</dbReference>
<evidence type="ECO:0000256" key="5">
    <source>
        <dbReference type="ARBA" id="ARBA00022747"/>
    </source>
</evidence>
<dbReference type="GO" id="GO:0003677">
    <property type="term" value="F:DNA binding"/>
    <property type="evidence" value="ECO:0007669"/>
    <property type="project" value="InterPro"/>
</dbReference>
<dbReference type="GO" id="GO:0008170">
    <property type="term" value="F:N-methyltransferase activity"/>
    <property type="evidence" value="ECO:0007669"/>
    <property type="project" value="InterPro"/>
</dbReference>
<evidence type="ECO:0000256" key="3">
    <source>
        <dbReference type="ARBA" id="ARBA00022679"/>
    </source>
</evidence>
<evidence type="ECO:0000313" key="7">
    <source>
        <dbReference type="EMBL" id="SEW20429.1"/>
    </source>
</evidence>
<dbReference type="GO" id="GO:0009307">
    <property type="term" value="P:DNA restriction-modification system"/>
    <property type="evidence" value="ECO:0007669"/>
    <property type="project" value="UniProtKB-KW"/>
</dbReference>
<evidence type="ECO:0000256" key="2">
    <source>
        <dbReference type="ARBA" id="ARBA00022603"/>
    </source>
</evidence>
<dbReference type="RefSeq" id="WP_170841367.1">
    <property type="nucleotide sequence ID" value="NZ_FOJI01000006.1"/>
</dbReference>
<feature type="domain" description="DNA methylase N-4/N-6" evidence="6">
    <location>
        <begin position="126"/>
        <end position="427"/>
    </location>
</feature>
<dbReference type="InterPro" id="IPR002941">
    <property type="entry name" value="DNA_methylase_N4/N6"/>
</dbReference>
<protein>
    <submittedName>
        <fullName evidence="7">Adenine-specific DNA-methyltransferase</fullName>
    </submittedName>
</protein>